<evidence type="ECO:0000259" key="6">
    <source>
        <dbReference type="Pfam" id="PF01694"/>
    </source>
</evidence>
<evidence type="ECO:0000313" key="8">
    <source>
        <dbReference type="Proteomes" id="UP000320672"/>
    </source>
</evidence>
<feature type="transmembrane region" description="Helical" evidence="5">
    <location>
        <begin position="101"/>
        <end position="120"/>
    </location>
</feature>
<feature type="domain" description="Peptidase S54 rhomboid" evidence="6">
    <location>
        <begin position="38"/>
        <end position="186"/>
    </location>
</feature>
<evidence type="ECO:0000256" key="5">
    <source>
        <dbReference type="SAM" id="Phobius"/>
    </source>
</evidence>
<dbReference type="EMBL" id="CP036262">
    <property type="protein sequence ID" value="QDS96544.1"/>
    <property type="molecule type" value="Genomic_DNA"/>
</dbReference>
<name>A0A517MNU2_9BACT</name>
<evidence type="ECO:0000256" key="1">
    <source>
        <dbReference type="ARBA" id="ARBA00004141"/>
    </source>
</evidence>
<protein>
    <submittedName>
        <fullName evidence="7">Rhomboid family protein</fullName>
    </submittedName>
</protein>
<keyword evidence="8" id="KW-1185">Reference proteome</keyword>
<comment type="subcellular location">
    <subcellularLocation>
        <location evidence="1">Membrane</location>
        <topology evidence="1">Multi-pass membrane protein</topology>
    </subcellularLocation>
</comment>
<feature type="transmembrane region" description="Helical" evidence="5">
    <location>
        <begin position="77"/>
        <end position="95"/>
    </location>
</feature>
<evidence type="ECO:0000256" key="2">
    <source>
        <dbReference type="ARBA" id="ARBA00022692"/>
    </source>
</evidence>
<dbReference type="Proteomes" id="UP000320672">
    <property type="component" value="Chromosome"/>
</dbReference>
<dbReference type="InterPro" id="IPR023826">
    <property type="entry name" value="Rhom-like_SP_proteobac"/>
</dbReference>
<dbReference type="RefSeq" id="WP_218932878.1">
    <property type="nucleotide sequence ID" value="NZ_CP036262.1"/>
</dbReference>
<keyword evidence="4 5" id="KW-0472">Membrane</keyword>
<feature type="transmembrane region" description="Helical" evidence="5">
    <location>
        <begin position="49"/>
        <end position="70"/>
    </location>
</feature>
<dbReference type="SUPFAM" id="SSF144091">
    <property type="entry name" value="Rhomboid-like"/>
    <property type="match status" value="1"/>
</dbReference>
<dbReference type="NCBIfam" id="TIGR03902">
    <property type="entry name" value="rhom_GG_sort"/>
    <property type="match status" value="1"/>
</dbReference>
<reference evidence="7 8" key="1">
    <citation type="submission" date="2019-02" db="EMBL/GenBank/DDBJ databases">
        <title>Deep-cultivation of Planctomycetes and their phenomic and genomic characterization uncovers novel biology.</title>
        <authorList>
            <person name="Wiegand S."/>
            <person name="Jogler M."/>
            <person name="Boedeker C."/>
            <person name="Pinto D."/>
            <person name="Vollmers J."/>
            <person name="Rivas-Marin E."/>
            <person name="Kohn T."/>
            <person name="Peeters S.H."/>
            <person name="Heuer A."/>
            <person name="Rast P."/>
            <person name="Oberbeckmann S."/>
            <person name="Bunk B."/>
            <person name="Jeske O."/>
            <person name="Meyerdierks A."/>
            <person name="Storesund J.E."/>
            <person name="Kallscheuer N."/>
            <person name="Luecker S."/>
            <person name="Lage O.M."/>
            <person name="Pohl T."/>
            <person name="Merkel B.J."/>
            <person name="Hornburger P."/>
            <person name="Mueller R.-W."/>
            <person name="Bruemmer F."/>
            <person name="Labrenz M."/>
            <person name="Spormann A.M."/>
            <person name="Op den Camp H."/>
            <person name="Overmann J."/>
            <person name="Amann R."/>
            <person name="Jetten M.S.M."/>
            <person name="Mascher T."/>
            <person name="Medema M.H."/>
            <person name="Devos D.P."/>
            <person name="Kaster A.-K."/>
            <person name="Ovreas L."/>
            <person name="Rohde M."/>
            <person name="Galperin M.Y."/>
            <person name="Jogler C."/>
        </authorList>
    </citation>
    <scope>NUCLEOTIDE SEQUENCE [LARGE SCALE GENOMIC DNA]</scope>
    <source>
        <strain evidence="7 8">FF011L</strain>
    </source>
</reference>
<organism evidence="7 8">
    <name type="scientific">Roseimaritima multifibrata</name>
    <dbReference type="NCBI Taxonomy" id="1930274"/>
    <lineage>
        <taxon>Bacteria</taxon>
        <taxon>Pseudomonadati</taxon>
        <taxon>Planctomycetota</taxon>
        <taxon>Planctomycetia</taxon>
        <taxon>Pirellulales</taxon>
        <taxon>Pirellulaceae</taxon>
        <taxon>Roseimaritima</taxon>
    </lineage>
</organism>
<dbReference type="InterPro" id="IPR022764">
    <property type="entry name" value="Peptidase_S54_rhomboid_dom"/>
</dbReference>
<sequence length="237" mass="26024">MFRRYPITILIVALSVFSAASPAITEWFQLDFSKAVEGEWWRWFSGHVTHFDLSHLIWDCGMFAVLSVICESRYRKWYPAILLASLPLISAGIVISCPEIASYRGLSGIDTMLFTWLGIAAIKNNLRRGDRIFATAAAVGVACMLGKLAYEGITGEILFVNSDSFQPLVEAHIAGAICGAAAACFDWQKTPKPLLIFSKAMQISRERLCRLPGRLTDVSARHGNNQGSHASAPADAE</sequence>
<evidence type="ECO:0000256" key="4">
    <source>
        <dbReference type="ARBA" id="ARBA00023136"/>
    </source>
</evidence>
<dbReference type="Pfam" id="PF01694">
    <property type="entry name" value="Rhomboid"/>
    <property type="match status" value="1"/>
</dbReference>
<accession>A0A517MNU2</accession>
<dbReference type="Gene3D" id="1.20.1540.10">
    <property type="entry name" value="Rhomboid-like"/>
    <property type="match status" value="1"/>
</dbReference>
<proteinExistence type="predicted"/>
<evidence type="ECO:0000256" key="3">
    <source>
        <dbReference type="ARBA" id="ARBA00022989"/>
    </source>
</evidence>
<keyword evidence="2 5" id="KW-0812">Transmembrane</keyword>
<dbReference type="InterPro" id="IPR035952">
    <property type="entry name" value="Rhomboid-like_sf"/>
</dbReference>
<keyword evidence="3 5" id="KW-1133">Transmembrane helix</keyword>
<dbReference type="AlphaFoldDB" id="A0A517MNU2"/>
<gene>
    <name evidence="7" type="ORF">FF011L_53560</name>
</gene>
<dbReference type="GO" id="GO:0004252">
    <property type="term" value="F:serine-type endopeptidase activity"/>
    <property type="evidence" value="ECO:0007669"/>
    <property type="project" value="InterPro"/>
</dbReference>
<dbReference type="GO" id="GO:0016020">
    <property type="term" value="C:membrane"/>
    <property type="evidence" value="ECO:0007669"/>
    <property type="project" value="UniProtKB-SubCell"/>
</dbReference>
<dbReference type="KEGG" id="rml:FF011L_53560"/>
<evidence type="ECO:0000313" key="7">
    <source>
        <dbReference type="EMBL" id="QDS96544.1"/>
    </source>
</evidence>